<keyword evidence="7" id="KW-1071">Ligand-gated ion channel</keyword>
<evidence type="ECO:0000256" key="3">
    <source>
        <dbReference type="ARBA" id="ARBA00022692"/>
    </source>
</evidence>
<dbReference type="GO" id="GO:0005221">
    <property type="term" value="F:intracellularly cyclic nucleotide-activated monoatomic cation channel activity"/>
    <property type="evidence" value="ECO:0007669"/>
    <property type="project" value="InterPro"/>
</dbReference>
<evidence type="ECO:0000256" key="5">
    <source>
        <dbReference type="ARBA" id="ARBA00023065"/>
    </source>
</evidence>
<dbReference type="Pfam" id="PF00027">
    <property type="entry name" value="cNMP_binding"/>
    <property type="match status" value="1"/>
</dbReference>
<gene>
    <name evidence="11" type="ORF">PGLA2088_LOCUS51197</name>
</gene>
<evidence type="ECO:0000259" key="10">
    <source>
        <dbReference type="PROSITE" id="PS50042"/>
    </source>
</evidence>
<keyword evidence="8" id="KW-0407">Ion channel</keyword>
<feature type="domain" description="Cyclic nucleotide-binding" evidence="10">
    <location>
        <begin position="104"/>
        <end position="205"/>
    </location>
</feature>
<sequence>MENEMRLPSGSLSLRRVHTQRSQSPLGMSLMSSRKSASPRAKPLSARLPPLAGAGAGLVSVSPGFEPLEFPHPCEYFLDDEKYCRREVLEENVIDAEMLKRIDFFRSFGQSFLEELLISKESIRKVLLLPNTPLVLEGTPGDSMMVVSKGRVRVSVGGKVVCVLGEGSYFGELVFLGASLTRTATVTTETFCDVRIIYNKSFIEIASKYPELKAALKAFQAQNSKSMKKAIAQKGAGRALTDLLGQVFRKAAKKQAKNSPVSPPGSPPVSQD</sequence>
<evidence type="ECO:0000256" key="7">
    <source>
        <dbReference type="ARBA" id="ARBA00023286"/>
    </source>
</evidence>
<feature type="region of interest" description="Disordered" evidence="9">
    <location>
        <begin position="251"/>
        <end position="272"/>
    </location>
</feature>
<evidence type="ECO:0000256" key="6">
    <source>
        <dbReference type="ARBA" id="ARBA00023136"/>
    </source>
</evidence>
<protein>
    <recommendedName>
        <fullName evidence="10">Cyclic nucleotide-binding domain-containing protein</fullName>
    </recommendedName>
</protein>
<comment type="subcellular location">
    <subcellularLocation>
        <location evidence="1">Membrane</location>
        <topology evidence="1">Multi-pass membrane protein</topology>
    </subcellularLocation>
</comment>
<dbReference type="GO" id="GO:0016020">
    <property type="term" value="C:membrane"/>
    <property type="evidence" value="ECO:0007669"/>
    <property type="project" value="UniProtKB-SubCell"/>
</dbReference>
<dbReference type="GO" id="GO:0044877">
    <property type="term" value="F:protein-containing complex binding"/>
    <property type="evidence" value="ECO:0007669"/>
    <property type="project" value="TreeGrafter"/>
</dbReference>
<dbReference type="SMART" id="SM00100">
    <property type="entry name" value="cNMP"/>
    <property type="match status" value="1"/>
</dbReference>
<name>A0A813M0I1_POLGL</name>
<keyword evidence="2" id="KW-0813">Transport</keyword>
<keyword evidence="3" id="KW-0812">Transmembrane</keyword>
<dbReference type="PROSITE" id="PS50042">
    <property type="entry name" value="CNMP_BINDING_3"/>
    <property type="match status" value="1"/>
</dbReference>
<feature type="compositionally biased region" description="Polar residues" evidence="9">
    <location>
        <begin position="20"/>
        <end position="36"/>
    </location>
</feature>
<dbReference type="EMBL" id="CAJNNW010037569">
    <property type="protein sequence ID" value="CAE8742972.1"/>
    <property type="molecule type" value="Genomic_DNA"/>
</dbReference>
<dbReference type="InterPro" id="IPR050866">
    <property type="entry name" value="CNG_cation_channel"/>
</dbReference>
<dbReference type="PANTHER" id="PTHR45638:SF11">
    <property type="entry name" value="CYCLIC NUCLEOTIDE-GATED CATION CHANNEL SUBUNIT A"/>
    <property type="match status" value="1"/>
</dbReference>
<dbReference type="InterPro" id="IPR018490">
    <property type="entry name" value="cNMP-bd_dom_sf"/>
</dbReference>
<feature type="compositionally biased region" description="Pro residues" evidence="9">
    <location>
        <begin position="261"/>
        <end position="272"/>
    </location>
</feature>
<keyword evidence="4" id="KW-1133">Transmembrane helix</keyword>
<dbReference type="SUPFAM" id="SSF51206">
    <property type="entry name" value="cAMP-binding domain-like"/>
    <property type="match status" value="1"/>
</dbReference>
<evidence type="ECO:0000256" key="1">
    <source>
        <dbReference type="ARBA" id="ARBA00004141"/>
    </source>
</evidence>
<dbReference type="InterPro" id="IPR014710">
    <property type="entry name" value="RmlC-like_jellyroll"/>
</dbReference>
<accession>A0A813M0I1</accession>
<evidence type="ECO:0000256" key="4">
    <source>
        <dbReference type="ARBA" id="ARBA00022989"/>
    </source>
</evidence>
<feature type="region of interest" description="Disordered" evidence="9">
    <location>
        <begin position="1"/>
        <end position="44"/>
    </location>
</feature>
<keyword evidence="6" id="KW-0472">Membrane</keyword>
<evidence type="ECO:0000313" key="12">
    <source>
        <dbReference type="Proteomes" id="UP000626109"/>
    </source>
</evidence>
<dbReference type="Proteomes" id="UP000626109">
    <property type="component" value="Unassembled WGS sequence"/>
</dbReference>
<dbReference type="InterPro" id="IPR000595">
    <property type="entry name" value="cNMP-bd_dom"/>
</dbReference>
<reference evidence="11" key="1">
    <citation type="submission" date="2021-02" db="EMBL/GenBank/DDBJ databases">
        <authorList>
            <person name="Dougan E. K."/>
            <person name="Rhodes N."/>
            <person name="Thang M."/>
            <person name="Chan C."/>
        </authorList>
    </citation>
    <scope>NUCLEOTIDE SEQUENCE</scope>
</reference>
<evidence type="ECO:0000313" key="11">
    <source>
        <dbReference type="EMBL" id="CAE8742972.1"/>
    </source>
</evidence>
<organism evidence="11 12">
    <name type="scientific">Polarella glacialis</name>
    <name type="common">Dinoflagellate</name>
    <dbReference type="NCBI Taxonomy" id="89957"/>
    <lineage>
        <taxon>Eukaryota</taxon>
        <taxon>Sar</taxon>
        <taxon>Alveolata</taxon>
        <taxon>Dinophyceae</taxon>
        <taxon>Suessiales</taxon>
        <taxon>Suessiaceae</taxon>
        <taxon>Polarella</taxon>
    </lineage>
</organism>
<keyword evidence="5" id="KW-0406">Ion transport</keyword>
<evidence type="ECO:0000256" key="2">
    <source>
        <dbReference type="ARBA" id="ARBA00022448"/>
    </source>
</evidence>
<evidence type="ECO:0000256" key="9">
    <source>
        <dbReference type="SAM" id="MobiDB-lite"/>
    </source>
</evidence>
<proteinExistence type="predicted"/>
<evidence type="ECO:0000256" key="8">
    <source>
        <dbReference type="ARBA" id="ARBA00023303"/>
    </source>
</evidence>
<dbReference type="Gene3D" id="2.60.120.10">
    <property type="entry name" value="Jelly Rolls"/>
    <property type="match status" value="1"/>
</dbReference>
<comment type="caution">
    <text evidence="11">The sequence shown here is derived from an EMBL/GenBank/DDBJ whole genome shotgun (WGS) entry which is preliminary data.</text>
</comment>
<dbReference type="PANTHER" id="PTHR45638">
    <property type="entry name" value="CYCLIC NUCLEOTIDE-GATED CATION CHANNEL SUBUNIT A"/>
    <property type="match status" value="1"/>
</dbReference>
<dbReference type="AlphaFoldDB" id="A0A813M0I1"/>
<dbReference type="PROSITE" id="PS00888">
    <property type="entry name" value="CNMP_BINDING_1"/>
    <property type="match status" value="1"/>
</dbReference>
<dbReference type="CDD" id="cd00038">
    <property type="entry name" value="CAP_ED"/>
    <property type="match status" value="1"/>
</dbReference>
<dbReference type="InterPro" id="IPR018488">
    <property type="entry name" value="cNMP-bd_CS"/>
</dbReference>